<accession>A0A6P5WNM1</accession>
<dbReference type="OrthoDB" id="993326at2759"/>
<dbReference type="KEGG" id="dzi:111276023"/>
<dbReference type="InterPro" id="IPR004864">
    <property type="entry name" value="LEA_2"/>
</dbReference>
<name>A0A6P5WNM1_DURZI</name>
<keyword evidence="3" id="KW-1185">Reference proteome</keyword>
<evidence type="ECO:0000313" key="4">
    <source>
        <dbReference type="RefSeq" id="XP_022717468.1"/>
    </source>
</evidence>
<dbReference type="Proteomes" id="UP000515121">
    <property type="component" value="Unplaced"/>
</dbReference>
<feature type="domain" description="Late embryogenesis abundant protein LEA-2 subgroup" evidence="2">
    <location>
        <begin position="75"/>
        <end position="176"/>
    </location>
</feature>
<dbReference type="PANTHER" id="PTHR31852">
    <property type="entry name" value="LATE EMBRYOGENESIS ABUNDANT (LEA) HYDROXYPROLINE-RICH GLYCOPROTEIN FAMILY"/>
    <property type="match status" value="1"/>
</dbReference>
<dbReference type="RefSeq" id="XP_022717468.1">
    <property type="nucleotide sequence ID" value="XM_022861733.1"/>
</dbReference>
<reference evidence="4" key="1">
    <citation type="submission" date="2025-08" db="UniProtKB">
        <authorList>
            <consortium name="RefSeq"/>
        </authorList>
    </citation>
    <scope>IDENTIFICATION</scope>
    <source>
        <tissue evidence="4">Fruit stalk</tissue>
    </source>
</reference>
<protein>
    <submittedName>
        <fullName evidence="4">Late embryogenesis abundant protein At1g64065-like</fullName>
    </submittedName>
</protein>
<dbReference type="Gene3D" id="2.60.40.1820">
    <property type="match status" value="1"/>
</dbReference>
<dbReference type="Pfam" id="PF03168">
    <property type="entry name" value="LEA_2"/>
    <property type="match status" value="1"/>
</dbReference>
<evidence type="ECO:0000259" key="2">
    <source>
        <dbReference type="Pfam" id="PF03168"/>
    </source>
</evidence>
<dbReference type="GeneID" id="111276023"/>
<keyword evidence="1" id="KW-1133">Transmembrane helix</keyword>
<sequence length="192" mass="21517">MQFGDQTSRRKRNIKCWACIVAGVIAQTIIILLFVLLVMRIRNPKVRLEGVIVENVKLDSSPSKPSFTMKLNAQVAVKNTNFGHFKFKNSTFTVSYKGTPVGEATIVKARARARSTKKFNVTVLVSSNNKILRDSNQISSDIDSGIINLSSHAKLEGKIHLFRIFKKKKSAEMNCTMDVNTTLKQIQNLTCK</sequence>
<evidence type="ECO:0000256" key="1">
    <source>
        <dbReference type="SAM" id="Phobius"/>
    </source>
</evidence>
<proteinExistence type="predicted"/>
<feature type="transmembrane region" description="Helical" evidence="1">
    <location>
        <begin position="16"/>
        <end position="39"/>
    </location>
</feature>
<keyword evidence="1" id="KW-0812">Transmembrane</keyword>
<gene>
    <name evidence="4" type="primary">LOC111276023</name>
</gene>
<dbReference type="InterPro" id="IPR055301">
    <property type="entry name" value="Lea14-like_2"/>
</dbReference>
<evidence type="ECO:0000313" key="3">
    <source>
        <dbReference type="Proteomes" id="UP000515121"/>
    </source>
</evidence>
<dbReference type="AlphaFoldDB" id="A0A6P5WNM1"/>
<organism evidence="3 4">
    <name type="scientific">Durio zibethinus</name>
    <name type="common">Durian</name>
    <dbReference type="NCBI Taxonomy" id="66656"/>
    <lineage>
        <taxon>Eukaryota</taxon>
        <taxon>Viridiplantae</taxon>
        <taxon>Streptophyta</taxon>
        <taxon>Embryophyta</taxon>
        <taxon>Tracheophyta</taxon>
        <taxon>Spermatophyta</taxon>
        <taxon>Magnoliopsida</taxon>
        <taxon>eudicotyledons</taxon>
        <taxon>Gunneridae</taxon>
        <taxon>Pentapetalae</taxon>
        <taxon>rosids</taxon>
        <taxon>malvids</taxon>
        <taxon>Malvales</taxon>
        <taxon>Malvaceae</taxon>
        <taxon>Helicteroideae</taxon>
        <taxon>Durio</taxon>
    </lineage>
</organism>
<keyword evidence="1" id="KW-0472">Membrane</keyword>